<gene>
    <name evidence="1" type="ORF">FHT02_003119</name>
</gene>
<dbReference type="RefSeq" id="WP_184089430.1">
    <property type="nucleotide sequence ID" value="NZ_JACIJF010000010.1"/>
</dbReference>
<accession>A0A840YEJ1</accession>
<sequence length="98" mass="11161">MRIRFPNRVEAPNAPFGFAHLLNTFHGLGVTSLSDLWINAHVWVGDQRLQVKDDKLLTQLDIWEPTPGSWVATPLGEFHLRPAAKPYNPFADLFDHDD</sequence>
<comment type="caution">
    <text evidence="1">The sequence shown here is derived from an EMBL/GenBank/DDBJ whole genome shotgun (WGS) entry which is preliminary data.</text>
</comment>
<reference evidence="1 2" key="1">
    <citation type="submission" date="2020-08" db="EMBL/GenBank/DDBJ databases">
        <title>Genomic Encyclopedia of Type Strains, Phase IV (KMG-IV): sequencing the most valuable type-strain genomes for metagenomic binning, comparative biology and taxonomic classification.</title>
        <authorList>
            <person name="Goeker M."/>
        </authorList>
    </citation>
    <scope>NUCLEOTIDE SEQUENCE [LARGE SCALE GENOMIC DNA]</scope>
    <source>
        <strain evidence="1 2">DSM 26736</strain>
    </source>
</reference>
<dbReference type="AlphaFoldDB" id="A0A840YEJ1"/>
<dbReference type="EMBL" id="JACIJF010000010">
    <property type="protein sequence ID" value="MBB5711867.1"/>
    <property type="molecule type" value="Genomic_DNA"/>
</dbReference>
<proteinExistence type="predicted"/>
<evidence type="ECO:0000313" key="2">
    <source>
        <dbReference type="Proteomes" id="UP000527143"/>
    </source>
</evidence>
<organism evidence="1 2">
    <name type="scientific">Sphingomonas xinjiangensis</name>
    <dbReference type="NCBI Taxonomy" id="643568"/>
    <lineage>
        <taxon>Bacteria</taxon>
        <taxon>Pseudomonadati</taxon>
        <taxon>Pseudomonadota</taxon>
        <taxon>Alphaproteobacteria</taxon>
        <taxon>Sphingomonadales</taxon>
        <taxon>Sphingomonadaceae</taxon>
        <taxon>Sphingomonas</taxon>
    </lineage>
</organism>
<name>A0A840YEJ1_9SPHN</name>
<keyword evidence="2" id="KW-1185">Reference proteome</keyword>
<evidence type="ECO:0000313" key="1">
    <source>
        <dbReference type="EMBL" id="MBB5711867.1"/>
    </source>
</evidence>
<dbReference type="Proteomes" id="UP000527143">
    <property type="component" value="Unassembled WGS sequence"/>
</dbReference>
<protein>
    <submittedName>
        <fullName evidence="1">Uncharacterized protein</fullName>
    </submittedName>
</protein>